<dbReference type="InterPro" id="IPR027417">
    <property type="entry name" value="P-loop_NTPase"/>
</dbReference>
<feature type="transmembrane region" description="Helical" evidence="1">
    <location>
        <begin position="285"/>
        <end position="312"/>
    </location>
</feature>
<dbReference type="SUPFAM" id="SSF52540">
    <property type="entry name" value="P-loop containing nucleoside triphosphate hydrolases"/>
    <property type="match status" value="1"/>
</dbReference>
<evidence type="ECO:0000313" key="3">
    <source>
        <dbReference type="EMBL" id="QIR13362.1"/>
    </source>
</evidence>
<dbReference type="GO" id="GO:0016887">
    <property type="term" value="F:ATP hydrolysis activity"/>
    <property type="evidence" value="ECO:0007669"/>
    <property type="project" value="InterPro"/>
</dbReference>
<organism evidence="3 4">
    <name type="scientific">Shewanella aestuarii</name>
    <dbReference type="NCBI Taxonomy" id="1028752"/>
    <lineage>
        <taxon>Bacteria</taxon>
        <taxon>Pseudomonadati</taxon>
        <taxon>Pseudomonadota</taxon>
        <taxon>Gammaproteobacteria</taxon>
        <taxon>Alteromonadales</taxon>
        <taxon>Shewanellaceae</taxon>
        <taxon>Shewanella</taxon>
    </lineage>
</organism>
<feature type="domain" description="ORC1/DEAH AAA+ ATPase" evidence="2">
    <location>
        <begin position="42"/>
        <end position="171"/>
    </location>
</feature>
<dbReference type="KEGG" id="saes:HBH39_01685"/>
<gene>
    <name evidence="3" type="ORF">HBH39_01685</name>
</gene>
<evidence type="ECO:0000256" key="1">
    <source>
        <dbReference type="SAM" id="Phobius"/>
    </source>
</evidence>
<dbReference type="InterPro" id="IPR052026">
    <property type="entry name" value="ExeA_AAA_ATPase_DNA-bind"/>
</dbReference>
<proteinExistence type="predicted"/>
<dbReference type="Gene3D" id="3.40.50.300">
    <property type="entry name" value="P-loop containing nucleotide triphosphate hydrolases"/>
    <property type="match status" value="1"/>
</dbReference>
<evidence type="ECO:0000259" key="2">
    <source>
        <dbReference type="Pfam" id="PF13401"/>
    </source>
</evidence>
<keyword evidence="1" id="KW-0812">Transmembrane</keyword>
<dbReference type="PANTHER" id="PTHR35894">
    <property type="entry name" value="GENERAL SECRETION PATHWAY PROTEIN A-RELATED"/>
    <property type="match status" value="1"/>
</dbReference>
<keyword evidence="1" id="KW-0472">Membrane</keyword>
<protein>
    <submittedName>
        <fullName evidence="3">AAA family ATPase</fullName>
    </submittedName>
</protein>
<reference evidence="3 4" key="1">
    <citation type="submission" date="2020-03" db="EMBL/GenBank/DDBJ databases">
        <title>Complete genome sequence of Shewanella sp.</title>
        <authorList>
            <person name="Kim Y.-S."/>
            <person name="Kim S.-J."/>
            <person name="Jung H.-K."/>
            <person name="Kim K.-H."/>
        </authorList>
    </citation>
    <scope>NUCLEOTIDE SEQUENCE [LARGE SCALE GENOMIC DNA]</scope>
    <source>
        <strain evidence="3 4">PN3F2</strain>
    </source>
</reference>
<dbReference type="Pfam" id="PF13401">
    <property type="entry name" value="AAA_22"/>
    <property type="match status" value="1"/>
</dbReference>
<accession>A0A6G9QFV7</accession>
<dbReference type="EMBL" id="CP050313">
    <property type="protein sequence ID" value="QIR13362.1"/>
    <property type="molecule type" value="Genomic_DNA"/>
</dbReference>
<sequence>MYLPHFGLTQLPFTLTPNTGFFFGLEPHVEALQVLQMALETGEGFIKVTGEVGTGKTLVCRKLLNDLPSQFQCAYIPNPYLTPAELRWAVAADLGIEINESLDQQQLTRLIYERLLDLNERGYQVVLVIDEAQALPDESLEALRLFTNLETESRKLLQVVLFGQQELDERLNQVKLRQLRQRITFSYHLRPLNWDEVQAYMNHRLKVAGAQTDPIFAEKESKLIATAARGIPRLVNILAHKSLLLCYGEGLKRVSATHCKQAIDDTEDASKPDLSVMNVKPKAGMIVLVGLVITIIVGLNFSSAACCSNWFARIGELL</sequence>
<keyword evidence="1" id="KW-1133">Transmembrane helix</keyword>
<keyword evidence="4" id="KW-1185">Reference proteome</keyword>
<evidence type="ECO:0000313" key="4">
    <source>
        <dbReference type="Proteomes" id="UP000502608"/>
    </source>
</evidence>
<dbReference type="AlphaFoldDB" id="A0A6G9QFV7"/>
<dbReference type="RefSeq" id="WP_167675021.1">
    <property type="nucleotide sequence ID" value="NZ_CP050313.1"/>
</dbReference>
<dbReference type="Proteomes" id="UP000502608">
    <property type="component" value="Chromosome"/>
</dbReference>
<dbReference type="FunFam" id="3.40.50.300:FF:001664">
    <property type="entry name" value="MSHA biogenesis protein MshM"/>
    <property type="match status" value="1"/>
</dbReference>
<dbReference type="InterPro" id="IPR049945">
    <property type="entry name" value="AAA_22"/>
</dbReference>
<dbReference type="PANTHER" id="PTHR35894:SF7">
    <property type="entry name" value="GENERAL SECRETION PATHWAY PROTEIN A-RELATED"/>
    <property type="match status" value="1"/>
</dbReference>
<name>A0A6G9QFV7_9GAMM</name>